<feature type="region of interest" description="Disordered" evidence="10">
    <location>
        <begin position="601"/>
        <end position="707"/>
    </location>
</feature>
<dbReference type="Pfam" id="PF00069">
    <property type="entry name" value="Pkinase"/>
    <property type="match status" value="1"/>
</dbReference>
<dbReference type="PROSITE" id="PS50011">
    <property type="entry name" value="PROTEIN_KINASE_DOM"/>
    <property type="match status" value="1"/>
</dbReference>
<keyword evidence="6 9" id="KW-0067">ATP-binding</keyword>
<feature type="compositionally biased region" description="Polar residues" evidence="10">
    <location>
        <begin position="642"/>
        <end position="683"/>
    </location>
</feature>
<feature type="compositionally biased region" description="Polar residues" evidence="10">
    <location>
        <begin position="850"/>
        <end position="861"/>
    </location>
</feature>
<dbReference type="FunFam" id="3.30.200.20:FF:000003">
    <property type="entry name" value="Non-specific serine/threonine protein kinase"/>
    <property type="match status" value="1"/>
</dbReference>
<feature type="region of interest" description="Disordered" evidence="10">
    <location>
        <begin position="730"/>
        <end position="752"/>
    </location>
</feature>
<feature type="compositionally biased region" description="Low complexity" evidence="10">
    <location>
        <begin position="731"/>
        <end position="740"/>
    </location>
</feature>
<comment type="caution">
    <text evidence="12">The sequence shown here is derived from an EMBL/GenBank/DDBJ whole genome shotgun (WGS) entry which is preliminary data.</text>
</comment>
<dbReference type="SMART" id="SM00220">
    <property type="entry name" value="S_TKc"/>
    <property type="match status" value="1"/>
</dbReference>
<evidence type="ECO:0000256" key="8">
    <source>
        <dbReference type="ARBA" id="ARBA00048679"/>
    </source>
</evidence>
<evidence type="ECO:0000256" key="1">
    <source>
        <dbReference type="ARBA" id="ARBA00012513"/>
    </source>
</evidence>
<dbReference type="AlphaFoldDB" id="A0A8J8P0S5"/>
<evidence type="ECO:0000256" key="10">
    <source>
        <dbReference type="SAM" id="MobiDB-lite"/>
    </source>
</evidence>
<dbReference type="InterPro" id="IPR008271">
    <property type="entry name" value="Ser/Thr_kinase_AS"/>
</dbReference>
<dbReference type="EC" id="2.7.11.1" evidence="1"/>
<dbReference type="GO" id="GO:0035556">
    <property type="term" value="P:intracellular signal transduction"/>
    <property type="evidence" value="ECO:0007669"/>
    <property type="project" value="TreeGrafter"/>
</dbReference>
<feature type="region of interest" description="Disordered" evidence="10">
    <location>
        <begin position="518"/>
        <end position="547"/>
    </location>
</feature>
<evidence type="ECO:0000256" key="4">
    <source>
        <dbReference type="ARBA" id="ARBA00022741"/>
    </source>
</evidence>
<feature type="compositionally biased region" description="Polar residues" evidence="10">
    <location>
        <begin position="413"/>
        <end position="442"/>
    </location>
</feature>
<dbReference type="PROSITE" id="PS00107">
    <property type="entry name" value="PROTEIN_KINASE_ATP"/>
    <property type="match status" value="1"/>
</dbReference>
<evidence type="ECO:0000313" key="12">
    <source>
        <dbReference type="EMBL" id="TNV85321.1"/>
    </source>
</evidence>
<dbReference type="PANTHER" id="PTHR24346">
    <property type="entry name" value="MAP/MICROTUBULE AFFINITY-REGULATING KINASE"/>
    <property type="match status" value="1"/>
</dbReference>
<dbReference type="EMBL" id="RRYP01001927">
    <property type="protein sequence ID" value="TNV85321.1"/>
    <property type="molecule type" value="Genomic_DNA"/>
</dbReference>
<evidence type="ECO:0000256" key="3">
    <source>
        <dbReference type="ARBA" id="ARBA00022679"/>
    </source>
</evidence>
<dbReference type="FunFam" id="1.10.510.10:FF:000592">
    <property type="entry name" value="CAMK family protein kinase"/>
    <property type="match status" value="1"/>
</dbReference>
<feature type="binding site" evidence="9">
    <location>
        <position position="116"/>
    </location>
    <ligand>
        <name>ATP</name>
        <dbReference type="ChEBI" id="CHEBI:30616"/>
    </ligand>
</feature>
<dbReference type="Proteomes" id="UP000785679">
    <property type="component" value="Unassembled WGS sequence"/>
</dbReference>
<evidence type="ECO:0000256" key="7">
    <source>
        <dbReference type="ARBA" id="ARBA00047899"/>
    </source>
</evidence>
<evidence type="ECO:0000256" key="6">
    <source>
        <dbReference type="ARBA" id="ARBA00022840"/>
    </source>
</evidence>
<dbReference type="SUPFAM" id="SSF56112">
    <property type="entry name" value="Protein kinase-like (PK-like)"/>
    <property type="match status" value="1"/>
</dbReference>
<organism evidence="12 13">
    <name type="scientific">Halteria grandinella</name>
    <dbReference type="NCBI Taxonomy" id="5974"/>
    <lineage>
        <taxon>Eukaryota</taxon>
        <taxon>Sar</taxon>
        <taxon>Alveolata</taxon>
        <taxon>Ciliophora</taxon>
        <taxon>Intramacronucleata</taxon>
        <taxon>Spirotrichea</taxon>
        <taxon>Stichotrichia</taxon>
        <taxon>Sporadotrichida</taxon>
        <taxon>Halteriidae</taxon>
        <taxon>Halteria</taxon>
    </lineage>
</organism>
<feature type="region of interest" description="Disordered" evidence="10">
    <location>
        <begin position="410"/>
        <end position="442"/>
    </location>
</feature>
<dbReference type="GO" id="GO:0005524">
    <property type="term" value="F:ATP binding"/>
    <property type="evidence" value="ECO:0007669"/>
    <property type="project" value="UniProtKB-UniRule"/>
</dbReference>
<accession>A0A8J8P0S5</accession>
<dbReference type="GO" id="GO:0005737">
    <property type="term" value="C:cytoplasm"/>
    <property type="evidence" value="ECO:0007669"/>
    <property type="project" value="TreeGrafter"/>
</dbReference>
<comment type="catalytic activity">
    <reaction evidence="7">
        <text>L-threonyl-[protein] + ATP = O-phospho-L-threonyl-[protein] + ADP + H(+)</text>
        <dbReference type="Rhea" id="RHEA:46608"/>
        <dbReference type="Rhea" id="RHEA-COMP:11060"/>
        <dbReference type="Rhea" id="RHEA-COMP:11605"/>
        <dbReference type="ChEBI" id="CHEBI:15378"/>
        <dbReference type="ChEBI" id="CHEBI:30013"/>
        <dbReference type="ChEBI" id="CHEBI:30616"/>
        <dbReference type="ChEBI" id="CHEBI:61977"/>
        <dbReference type="ChEBI" id="CHEBI:456216"/>
        <dbReference type="EC" id="2.7.11.1"/>
    </reaction>
</comment>
<dbReference type="InterPro" id="IPR017441">
    <property type="entry name" value="Protein_kinase_ATP_BS"/>
</dbReference>
<feature type="compositionally biased region" description="Polar residues" evidence="10">
    <location>
        <begin position="690"/>
        <end position="707"/>
    </location>
</feature>
<reference evidence="12" key="1">
    <citation type="submission" date="2019-06" db="EMBL/GenBank/DDBJ databases">
        <authorList>
            <person name="Zheng W."/>
        </authorList>
    </citation>
    <scope>NUCLEOTIDE SEQUENCE</scope>
    <source>
        <strain evidence="12">QDHG01</strain>
    </source>
</reference>
<feature type="region of interest" description="Disordered" evidence="10">
    <location>
        <begin position="1114"/>
        <end position="1136"/>
    </location>
</feature>
<sequence>MTAQGIKDLPTTQYKDFPPTQILAQKTTPLTRQVNILALAQQQKVVEDVKNDPEKGEDVKRSLEKMNSTVDGAGGDGSKQPDQIGEFLIGKTLGKGTFGKVKLGTNVITKEKAAIKILDKAMIKDSSDIERVNREIKILKHLRHPNVVQLFDIIENNQYLYLIMEYCSGEQLYKQIKKQGRLKEEEACKYYQQIISGIEYIHKNGIVHRDLKPENILLDYNNDVKLVDFGLGNLYKEGQMLKTACGSPCYAAPEMVKGQKYHGLMTDIWSSGVVLFAMCAGTLPFEDKNTNRLYIKIQTPEYTMPNTFSDHLQDLIRRILVVDPAKRYNIADIRGHPWFNQVEQVPKAGIIIGKNEIVINEEIFNKVCLEYSISQEQLRYEIRHNKFSSSTTIYYMILKRIERANKAKLKWGDTQSTAKKKSSMVSSQQTGQTNQPRASQQDTLQLQETLIVEAPKPVGKLMTLIPTEKEGSQRTDQAAGESTLIQDIQGELAKKRNAQRSTDARKGGDRASILEKINANAPQQQQQQQNNYMSTGEEQKMQLTQQTAQGQLQNKGYLQKTITITRKQPTIDGSQYQSLDPYGKVNPKARMIIKSIESNNPIIPRLPNSLANNNLQVDPDNQERGDSGGSGEYAEFGAILPNNRNSSLHVVPSTTTNKQRNLSSTSNANYIDTSYAKPSNISTLEHGPPQYQQQQFPTSSKGQRTHSQNAYSYKLAHQPAIIATNQQNLPSSQMGISSSSKQKRQQLPSPSQQNYLVSAKQTPQNQRAPLTINQIYNSQQQQPRVMNAFIDGQPQGNPLYIKTGGPQSKYAVNQQQQQQAQTLINQIMNSTTNKRFRSTSRANNTTNTNVPQNMPNNQETIPATLGGSPKITAKKYLNRTTMIGNFQSNQNAQLEEARRQSSNLTTHHHQRNMHLSRDGTGTSIDGIGAREQSLETVDIFISPKAFGNTINPSHQIHKNNMNVTQALNRTSYLQSQHAQNITRTGAMGQIQSNTISDSYRKPSSNQQRIPQTNHIGPNSHFAQIAQMNQQLSIRNQNQNAHTKHHSYTGGGGPPPITGQYLNIQQMMNAATQNQGYQKYLDQTTAGGSITAEEIAALYTNVLATQTIINGKRGGTSGIGGTAKKASAPDKTGQGFY</sequence>
<evidence type="ECO:0000313" key="13">
    <source>
        <dbReference type="Proteomes" id="UP000785679"/>
    </source>
</evidence>
<dbReference type="OrthoDB" id="504170at2759"/>
<evidence type="ECO:0000256" key="9">
    <source>
        <dbReference type="PROSITE-ProRule" id="PRU10141"/>
    </source>
</evidence>
<dbReference type="GO" id="GO:0004674">
    <property type="term" value="F:protein serine/threonine kinase activity"/>
    <property type="evidence" value="ECO:0007669"/>
    <property type="project" value="UniProtKB-KW"/>
</dbReference>
<feature type="region of interest" description="Disordered" evidence="10">
    <location>
        <begin position="834"/>
        <end position="867"/>
    </location>
</feature>
<name>A0A8J8P0S5_HALGN</name>
<dbReference type="PROSITE" id="PS00108">
    <property type="entry name" value="PROTEIN_KINASE_ST"/>
    <property type="match status" value="1"/>
</dbReference>
<keyword evidence="13" id="KW-1185">Reference proteome</keyword>
<gene>
    <name evidence="12" type="ORF">FGO68_gene5492</name>
</gene>
<dbReference type="Gene3D" id="1.10.510.10">
    <property type="entry name" value="Transferase(Phosphotransferase) domain 1"/>
    <property type="match status" value="1"/>
</dbReference>
<dbReference type="PANTHER" id="PTHR24346:SF82">
    <property type="entry name" value="KP78A-RELATED"/>
    <property type="match status" value="1"/>
</dbReference>
<evidence type="ECO:0000256" key="5">
    <source>
        <dbReference type="ARBA" id="ARBA00022777"/>
    </source>
</evidence>
<dbReference type="CDD" id="cd14003">
    <property type="entry name" value="STKc_AMPK-like"/>
    <property type="match status" value="1"/>
</dbReference>
<proteinExistence type="predicted"/>
<dbReference type="InterPro" id="IPR011009">
    <property type="entry name" value="Kinase-like_dom_sf"/>
</dbReference>
<comment type="catalytic activity">
    <reaction evidence="8">
        <text>L-seryl-[protein] + ATP = O-phospho-L-seryl-[protein] + ADP + H(+)</text>
        <dbReference type="Rhea" id="RHEA:17989"/>
        <dbReference type="Rhea" id="RHEA-COMP:9863"/>
        <dbReference type="Rhea" id="RHEA-COMP:11604"/>
        <dbReference type="ChEBI" id="CHEBI:15378"/>
        <dbReference type="ChEBI" id="CHEBI:29999"/>
        <dbReference type="ChEBI" id="CHEBI:30616"/>
        <dbReference type="ChEBI" id="CHEBI:83421"/>
        <dbReference type="ChEBI" id="CHEBI:456216"/>
        <dbReference type="EC" id="2.7.11.1"/>
    </reaction>
</comment>
<keyword evidence="5" id="KW-0418">Kinase</keyword>
<evidence type="ECO:0000259" key="11">
    <source>
        <dbReference type="PROSITE" id="PS50011"/>
    </source>
</evidence>
<protein>
    <recommendedName>
        <fullName evidence="1">non-specific serine/threonine protein kinase</fullName>
        <ecNumber evidence="1">2.7.11.1</ecNumber>
    </recommendedName>
</protein>
<evidence type="ECO:0000256" key="2">
    <source>
        <dbReference type="ARBA" id="ARBA00022527"/>
    </source>
</evidence>
<dbReference type="InterPro" id="IPR000719">
    <property type="entry name" value="Prot_kinase_dom"/>
</dbReference>
<keyword evidence="2" id="KW-0723">Serine/threonine-protein kinase</keyword>
<keyword evidence="3" id="KW-0808">Transferase</keyword>
<keyword evidence="4 9" id="KW-0547">Nucleotide-binding</keyword>
<feature type="domain" description="Protein kinase" evidence="11">
    <location>
        <begin position="87"/>
        <end position="339"/>
    </location>
</feature>